<reference evidence="11" key="1">
    <citation type="submission" date="2021-01" db="EMBL/GenBank/DDBJ databases">
        <authorList>
            <person name="Corre E."/>
            <person name="Pelletier E."/>
            <person name="Niang G."/>
            <person name="Scheremetjew M."/>
            <person name="Finn R."/>
            <person name="Kale V."/>
            <person name="Holt S."/>
            <person name="Cochrane G."/>
            <person name="Meng A."/>
            <person name="Brown T."/>
            <person name="Cohen L."/>
        </authorList>
    </citation>
    <scope>NUCLEOTIDE SEQUENCE</scope>
    <source>
        <strain evidence="11">CT5</strain>
    </source>
</reference>
<sequence length="152" mass="17548">MIFLSPTYINIIIIYSMANLHDVSWGNRETDVKNAEETRKSLEQFRALYLIVWAALNIAYGYGIIYLTSDGESIYILVLTILISGNVLLKLAAAILYFMYEKYTKCCIWLSTKSFKNSSPPVPEEFKDDHSSMRMKNQEESKSFSKDEEDDE</sequence>
<protein>
    <recommendedName>
        <fullName evidence="2">chitin synthase</fullName>
        <ecNumber evidence="2">2.4.1.16</ecNumber>
    </recommendedName>
</protein>
<accession>A0A7S3NX68</accession>
<dbReference type="GO" id="GO:0005886">
    <property type="term" value="C:plasma membrane"/>
    <property type="evidence" value="ECO:0007669"/>
    <property type="project" value="UniProtKB-SubCell"/>
</dbReference>
<evidence type="ECO:0000256" key="5">
    <source>
        <dbReference type="ARBA" id="ARBA00022679"/>
    </source>
</evidence>
<feature type="compositionally biased region" description="Basic and acidic residues" evidence="9">
    <location>
        <begin position="124"/>
        <end position="146"/>
    </location>
</feature>
<evidence type="ECO:0000256" key="2">
    <source>
        <dbReference type="ARBA" id="ARBA00012543"/>
    </source>
</evidence>
<evidence type="ECO:0000256" key="8">
    <source>
        <dbReference type="ARBA" id="ARBA00023316"/>
    </source>
</evidence>
<dbReference type="PANTHER" id="PTHR22914:SF9">
    <property type="entry name" value="CHITIN SYNTHASE 1"/>
    <property type="match status" value="1"/>
</dbReference>
<organism evidence="11">
    <name type="scientific">Euplotes crassus</name>
    <dbReference type="NCBI Taxonomy" id="5936"/>
    <lineage>
        <taxon>Eukaryota</taxon>
        <taxon>Sar</taxon>
        <taxon>Alveolata</taxon>
        <taxon>Ciliophora</taxon>
        <taxon>Intramacronucleata</taxon>
        <taxon>Spirotrichea</taxon>
        <taxon>Hypotrichia</taxon>
        <taxon>Euplotida</taxon>
        <taxon>Euplotidae</taxon>
        <taxon>Moneuplotes</taxon>
    </lineage>
</organism>
<proteinExistence type="predicted"/>
<evidence type="ECO:0000256" key="10">
    <source>
        <dbReference type="SAM" id="Phobius"/>
    </source>
</evidence>
<keyword evidence="8" id="KW-0961">Cell wall biogenesis/degradation</keyword>
<dbReference type="GO" id="GO:0004100">
    <property type="term" value="F:chitin synthase activity"/>
    <property type="evidence" value="ECO:0007669"/>
    <property type="project" value="UniProtKB-EC"/>
</dbReference>
<feature type="region of interest" description="Disordered" evidence="9">
    <location>
        <begin position="116"/>
        <end position="152"/>
    </location>
</feature>
<evidence type="ECO:0000256" key="1">
    <source>
        <dbReference type="ARBA" id="ARBA00004651"/>
    </source>
</evidence>
<evidence type="ECO:0000256" key="7">
    <source>
        <dbReference type="ARBA" id="ARBA00023136"/>
    </source>
</evidence>
<feature type="transmembrane region" description="Helical" evidence="10">
    <location>
        <begin position="47"/>
        <end position="68"/>
    </location>
</feature>
<dbReference type="InterPro" id="IPR004835">
    <property type="entry name" value="Chitin_synth"/>
</dbReference>
<evidence type="ECO:0000313" key="11">
    <source>
        <dbReference type="EMBL" id="CAE0390703.1"/>
    </source>
</evidence>
<name>A0A7S3NX68_EUPCR</name>
<dbReference type="GO" id="GO:0006031">
    <property type="term" value="P:chitin biosynthetic process"/>
    <property type="evidence" value="ECO:0007669"/>
    <property type="project" value="TreeGrafter"/>
</dbReference>
<keyword evidence="7 10" id="KW-0472">Membrane</keyword>
<gene>
    <name evidence="11" type="ORF">ECRA1380_LOCUS15679</name>
</gene>
<keyword evidence="4" id="KW-0328">Glycosyltransferase</keyword>
<evidence type="ECO:0000256" key="4">
    <source>
        <dbReference type="ARBA" id="ARBA00022676"/>
    </source>
</evidence>
<dbReference type="PANTHER" id="PTHR22914">
    <property type="entry name" value="CHITIN SYNTHASE"/>
    <property type="match status" value="1"/>
</dbReference>
<dbReference type="EMBL" id="HBIK01033315">
    <property type="protein sequence ID" value="CAE0390703.1"/>
    <property type="molecule type" value="Transcribed_RNA"/>
</dbReference>
<evidence type="ECO:0000256" key="3">
    <source>
        <dbReference type="ARBA" id="ARBA00022475"/>
    </source>
</evidence>
<evidence type="ECO:0000256" key="9">
    <source>
        <dbReference type="SAM" id="MobiDB-lite"/>
    </source>
</evidence>
<keyword evidence="6 10" id="KW-0812">Transmembrane</keyword>
<keyword evidence="10" id="KW-1133">Transmembrane helix</keyword>
<keyword evidence="5" id="KW-0808">Transferase</keyword>
<dbReference type="AlphaFoldDB" id="A0A7S3NX68"/>
<dbReference type="EC" id="2.4.1.16" evidence="2"/>
<evidence type="ECO:0000256" key="6">
    <source>
        <dbReference type="ARBA" id="ARBA00022692"/>
    </source>
</evidence>
<keyword evidence="3" id="KW-1003">Cell membrane</keyword>
<feature type="transmembrane region" description="Helical" evidence="10">
    <location>
        <begin position="74"/>
        <end position="100"/>
    </location>
</feature>
<dbReference type="GO" id="GO:0071555">
    <property type="term" value="P:cell wall organization"/>
    <property type="evidence" value="ECO:0007669"/>
    <property type="project" value="UniProtKB-KW"/>
</dbReference>
<comment type="subcellular location">
    <subcellularLocation>
        <location evidence="1">Cell membrane</location>
        <topology evidence="1">Multi-pass membrane protein</topology>
    </subcellularLocation>
</comment>